<dbReference type="InterPro" id="IPR027375">
    <property type="entry name" value="DKNYY"/>
</dbReference>
<dbReference type="OrthoDB" id="1318779at2"/>
<protein>
    <submittedName>
        <fullName evidence="1">DKNYY family protein</fullName>
    </submittedName>
</protein>
<organism evidence="1 2">
    <name type="scientific">Aquimarina brevivitae</name>
    <dbReference type="NCBI Taxonomy" id="323412"/>
    <lineage>
        <taxon>Bacteria</taxon>
        <taxon>Pseudomonadati</taxon>
        <taxon>Bacteroidota</taxon>
        <taxon>Flavobacteriia</taxon>
        <taxon>Flavobacteriales</taxon>
        <taxon>Flavobacteriaceae</taxon>
        <taxon>Aquimarina</taxon>
    </lineage>
</organism>
<evidence type="ECO:0000313" key="2">
    <source>
        <dbReference type="Proteomes" id="UP000292262"/>
    </source>
</evidence>
<dbReference type="Proteomes" id="UP000292262">
    <property type="component" value="Unassembled WGS sequence"/>
</dbReference>
<accession>A0A4Q7NYA5</accession>
<dbReference type="AlphaFoldDB" id="A0A4Q7NYA5"/>
<dbReference type="Pfam" id="PF13644">
    <property type="entry name" value="DKNYY"/>
    <property type="match status" value="1"/>
</dbReference>
<keyword evidence="2" id="KW-1185">Reference proteome</keyword>
<gene>
    <name evidence="1" type="ORF">EV197_3108</name>
</gene>
<proteinExistence type="predicted"/>
<dbReference type="RefSeq" id="WP_130287627.1">
    <property type="nucleotide sequence ID" value="NZ_SGXE01000005.1"/>
</dbReference>
<comment type="caution">
    <text evidence="1">The sequence shown here is derived from an EMBL/GenBank/DDBJ whole genome shotgun (WGS) entry which is preliminary data.</text>
</comment>
<reference evidence="1 2" key="1">
    <citation type="submission" date="2019-02" db="EMBL/GenBank/DDBJ databases">
        <title>Genomic Encyclopedia of Type Strains, Phase IV (KMG-IV): sequencing the most valuable type-strain genomes for metagenomic binning, comparative biology and taxonomic classification.</title>
        <authorList>
            <person name="Goeker M."/>
        </authorList>
    </citation>
    <scope>NUCLEOTIDE SEQUENCE [LARGE SCALE GENOMIC DNA]</scope>
    <source>
        <strain evidence="1 2">DSM 17196</strain>
    </source>
</reference>
<evidence type="ECO:0000313" key="1">
    <source>
        <dbReference type="EMBL" id="RZS92000.1"/>
    </source>
</evidence>
<name>A0A4Q7NYA5_9FLAO</name>
<sequence length="245" mass="29055">MKSQTIIIKLILIFSLFSCSRGYEVREDGVYYLNWNEARGNSEFEVEDADINSFRELKDNLYGKDEHYVFYKGEKIEGANPDSFKLLKNGYSIDNIQAYYYGKPIEKSTSKEFEIIDSYYSKDFQNIFYTTESLNVCSVKNFKFVYNDHSEKAWERWTTDGCNYYIKSAKVPTQEYENLKIYKGSAGISSDSKYVYYYDRNIYYNQDGERILDTIDIKSFEVIDYIDIRDKFGCINVYHGRRKCE</sequence>
<dbReference type="EMBL" id="SGXE01000005">
    <property type="protein sequence ID" value="RZS92000.1"/>
    <property type="molecule type" value="Genomic_DNA"/>
</dbReference>